<comment type="caution">
    <text evidence="1">The sequence shown here is derived from an EMBL/GenBank/DDBJ whole genome shotgun (WGS) entry which is preliminary data.</text>
</comment>
<keyword evidence="2" id="KW-1185">Reference proteome</keyword>
<evidence type="ECO:0000313" key="1">
    <source>
        <dbReference type="EMBL" id="GAA4339011.1"/>
    </source>
</evidence>
<dbReference type="EMBL" id="BAABFT010000022">
    <property type="protein sequence ID" value="GAA4339011.1"/>
    <property type="molecule type" value="Genomic_DNA"/>
</dbReference>
<protein>
    <submittedName>
        <fullName evidence="1">Uncharacterized protein</fullName>
    </submittedName>
</protein>
<accession>A0ABP8HHH1</accession>
<evidence type="ECO:0000313" key="2">
    <source>
        <dbReference type="Proteomes" id="UP001500582"/>
    </source>
</evidence>
<proteinExistence type="predicted"/>
<dbReference type="Proteomes" id="UP001500582">
    <property type="component" value="Unassembled WGS sequence"/>
</dbReference>
<gene>
    <name evidence="1" type="ORF">GCM10023149_49430</name>
</gene>
<name>A0ABP8HHH1_9SPHI</name>
<sequence>MNKPEKQEIELLNGLMIMRSEIGYQRTLEIKNVTHSQLNVGDGGGDVPDGII</sequence>
<reference evidence="2" key="1">
    <citation type="journal article" date="2019" name="Int. J. Syst. Evol. Microbiol.">
        <title>The Global Catalogue of Microorganisms (GCM) 10K type strain sequencing project: providing services to taxonomists for standard genome sequencing and annotation.</title>
        <authorList>
            <consortium name="The Broad Institute Genomics Platform"/>
            <consortium name="The Broad Institute Genome Sequencing Center for Infectious Disease"/>
            <person name="Wu L."/>
            <person name="Ma J."/>
        </authorList>
    </citation>
    <scope>NUCLEOTIDE SEQUENCE [LARGE SCALE GENOMIC DNA]</scope>
    <source>
        <strain evidence="2">JCM 17705</strain>
    </source>
</reference>
<organism evidence="1 2">
    <name type="scientific">Mucilaginibacter gynuensis</name>
    <dbReference type="NCBI Taxonomy" id="1302236"/>
    <lineage>
        <taxon>Bacteria</taxon>
        <taxon>Pseudomonadati</taxon>
        <taxon>Bacteroidota</taxon>
        <taxon>Sphingobacteriia</taxon>
        <taxon>Sphingobacteriales</taxon>
        <taxon>Sphingobacteriaceae</taxon>
        <taxon>Mucilaginibacter</taxon>
    </lineage>
</organism>